<evidence type="ECO:0000256" key="1">
    <source>
        <dbReference type="ARBA" id="ARBA00022722"/>
    </source>
</evidence>
<dbReference type="EMBL" id="JADNYM010000011">
    <property type="protein sequence ID" value="MBG0739731.1"/>
    <property type="molecule type" value="Genomic_DNA"/>
</dbReference>
<evidence type="ECO:0000256" key="2">
    <source>
        <dbReference type="ARBA" id="ARBA00022759"/>
    </source>
</evidence>
<comment type="similarity">
    <text evidence="6">Belongs to the vsr family.</text>
</comment>
<dbReference type="CDD" id="cd00221">
    <property type="entry name" value="Vsr"/>
    <property type="match status" value="1"/>
</dbReference>
<keyword evidence="4 6" id="KW-0378">Hydrolase</keyword>
<dbReference type="RefSeq" id="WP_196396672.1">
    <property type="nucleotide sequence ID" value="NZ_JADNYM010000011.1"/>
</dbReference>
<name>A0A931CPH4_9MICC</name>
<proteinExistence type="inferred from homology"/>
<keyword evidence="1 6" id="KW-0540">Nuclease</keyword>
<evidence type="ECO:0000256" key="4">
    <source>
        <dbReference type="ARBA" id="ARBA00022801"/>
    </source>
</evidence>
<dbReference type="Proteomes" id="UP000655366">
    <property type="component" value="Unassembled WGS sequence"/>
</dbReference>
<evidence type="ECO:0000256" key="6">
    <source>
        <dbReference type="PIRNR" id="PIRNR018267"/>
    </source>
</evidence>
<dbReference type="InterPro" id="IPR004603">
    <property type="entry name" value="DNA_mismatch_endonuc_vsr"/>
</dbReference>
<keyword evidence="8" id="KW-1185">Reference proteome</keyword>
<dbReference type="Pfam" id="PF03852">
    <property type="entry name" value="Vsr"/>
    <property type="match status" value="1"/>
</dbReference>
<keyword evidence="3 6" id="KW-0227">DNA damage</keyword>
<reference evidence="7 8" key="1">
    <citation type="submission" date="2020-11" db="EMBL/GenBank/DDBJ databases">
        <title>Arthrobacter antarcticus sp. nov., isolated from Antarctic Soil.</title>
        <authorList>
            <person name="Li J."/>
        </authorList>
    </citation>
    <scope>NUCLEOTIDE SEQUENCE [LARGE SCALE GENOMIC DNA]</scope>
    <source>
        <strain evidence="7 8">Z1-20</strain>
    </source>
</reference>
<dbReference type="AlphaFoldDB" id="A0A931CPH4"/>
<dbReference type="SUPFAM" id="SSF52980">
    <property type="entry name" value="Restriction endonuclease-like"/>
    <property type="match status" value="1"/>
</dbReference>
<evidence type="ECO:0000256" key="3">
    <source>
        <dbReference type="ARBA" id="ARBA00022763"/>
    </source>
</evidence>
<dbReference type="PIRSF" id="PIRSF018267">
    <property type="entry name" value="VSR_endonuc"/>
    <property type="match status" value="1"/>
</dbReference>
<accession>A0A931CPH4</accession>
<dbReference type="GO" id="GO:0006298">
    <property type="term" value="P:mismatch repair"/>
    <property type="evidence" value="ECO:0007669"/>
    <property type="project" value="UniProtKB-UniRule"/>
</dbReference>
<sequence>MAERITKAQRSANMSRIRGQDTKPELLVRRLLHHAGYRYRLHGRYRSERLPGRPDLVFAARRKVIFVNGCFWHTHSCAAGQHAPQSNVEFWADKRRRTVERDARQLGTLRATGWRVLVLWECELKDTSVLESRLVAFLETDP</sequence>
<dbReference type="InterPro" id="IPR011335">
    <property type="entry name" value="Restrct_endonuc-II-like"/>
</dbReference>
<comment type="caution">
    <text evidence="7">The sequence shown here is derived from an EMBL/GenBank/DDBJ whole genome shotgun (WGS) entry which is preliminary data.</text>
</comment>
<dbReference type="Gene3D" id="3.40.960.10">
    <property type="entry name" value="VSR Endonuclease"/>
    <property type="match status" value="1"/>
</dbReference>
<dbReference type="GO" id="GO:0004519">
    <property type="term" value="F:endonuclease activity"/>
    <property type="evidence" value="ECO:0007669"/>
    <property type="project" value="UniProtKB-KW"/>
</dbReference>
<keyword evidence="2 6" id="KW-0255">Endonuclease</keyword>
<protein>
    <recommendedName>
        <fullName evidence="6">Very short patch repair endonuclease</fullName>
        <ecNumber evidence="6">3.1.-.-</ecNumber>
    </recommendedName>
</protein>
<keyword evidence="5 6" id="KW-0234">DNA repair</keyword>
<gene>
    <name evidence="7" type="primary">vsr</name>
    <name evidence="7" type="ORF">IV500_10070</name>
</gene>
<evidence type="ECO:0000313" key="7">
    <source>
        <dbReference type="EMBL" id="MBG0739731.1"/>
    </source>
</evidence>
<evidence type="ECO:0000256" key="5">
    <source>
        <dbReference type="ARBA" id="ARBA00023204"/>
    </source>
</evidence>
<dbReference type="GO" id="GO:0016787">
    <property type="term" value="F:hydrolase activity"/>
    <property type="evidence" value="ECO:0007669"/>
    <property type="project" value="UniProtKB-KW"/>
</dbReference>
<evidence type="ECO:0000313" key="8">
    <source>
        <dbReference type="Proteomes" id="UP000655366"/>
    </source>
</evidence>
<dbReference type="NCBIfam" id="TIGR00632">
    <property type="entry name" value="vsr"/>
    <property type="match status" value="1"/>
</dbReference>
<comment type="function">
    <text evidence="6">May nick specific sequences that contain T:G mispairs resulting from m5C-deamination.</text>
</comment>
<organism evidence="7 8">
    <name type="scientific">Arthrobacter terrae</name>
    <dbReference type="NCBI Taxonomy" id="2935737"/>
    <lineage>
        <taxon>Bacteria</taxon>
        <taxon>Bacillati</taxon>
        <taxon>Actinomycetota</taxon>
        <taxon>Actinomycetes</taxon>
        <taxon>Micrococcales</taxon>
        <taxon>Micrococcaceae</taxon>
        <taxon>Arthrobacter</taxon>
    </lineage>
</organism>
<dbReference type="EC" id="3.1.-.-" evidence="6"/>